<gene>
    <name evidence="2" type="ORF">EUTSA_v10001260mg</name>
</gene>
<keyword evidence="3" id="KW-1185">Reference proteome</keyword>
<accession>V4LAQ9</accession>
<dbReference type="AlphaFoldDB" id="V4LAQ9"/>
<evidence type="ECO:0000313" key="2">
    <source>
        <dbReference type="EMBL" id="ESQ39467.1"/>
    </source>
</evidence>
<protein>
    <submittedName>
        <fullName evidence="2">Uncharacterized protein</fullName>
    </submittedName>
</protein>
<dbReference type="KEGG" id="eus:EUTSA_v10001260mg"/>
<reference evidence="2 3" key="1">
    <citation type="journal article" date="2013" name="Front. Plant Sci.">
        <title>The Reference Genome of the Halophytic Plant Eutrema salsugineum.</title>
        <authorList>
            <person name="Yang R."/>
            <person name="Jarvis D.E."/>
            <person name="Chen H."/>
            <person name="Beilstein M.A."/>
            <person name="Grimwood J."/>
            <person name="Jenkins J."/>
            <person name="Shu S."/>
            <person name="Prochnik S."/>
            <person name="Xin M."/>
            <person name="Ma C."/>
            <person name="Schmutz J."/>
            <person name="Wing R.A."/>
            <person name="Mitchell-Olds T."/>
            <person name="Schumaker K.S."/>
            <person name="Wang X."/>
        </authorList>
    </citation>
    <scope>NUCLEOTIDE SEQUENCE [LARGE SCALE GENOMIC DNA]</scope>
</reference>
<name>V4LAQ9_EUTSA</name>
<dbReference type="SUPFAM" id="SSF47954">
    <property type="entry name" value="Cyclin-like"/>
    <property type="match status" value="1"/>
</dbReference>
<feature type="region of interest" description="Disordered" evidence="1">
    <location>
        <begin position="223"/>
        <end position="268"/>
    </location>
</feature>
<feature type="compositionally biased region" description="Basic and acidic residues" evidence="1">
    <location>
        <begin position="245"/>
        <end position="268"/>
    </location>
</feature>
<organism evidence="2 3">
    <name type="scientific">Eutrema salsugineum</name>
    <name type="common">Saltwater cress</name>
    <name type="synonym">Sisymbrium salsugineum</name>
    <dbReference type="NCBI Taxonomy" id="72664"/>
    <lineage>
        <taxon>Eukaryota</taxon>
        <taxon>Viridiplantae</taxon>
        <taxon>Streptophyta</taxon>
        <taxon>Embryophyta</taxon>
        <taxon>Tracheophyta</taxon>
        <taxon>Spermatophyta</taxon>
        <taxon>Magnoliopsida</taxon>
        <taxon>eudicotyledons</taxon>
        <taxon>Gunneridae</taxon>
        <taxon>Pentapetalae</taxon>
        <taxon>rosids</taxon>
        <taxon>malvids</taxon>
        <taxon>Brassicales</taxon>
        <taxon>Brassicaceae</taxon>
        <taxon>Eutremeae</taxon>
        <taxon>Eutrema</taxon>
    </lineage>
</organism>
<dbReference type="Gramene" id="ESQ39467">
    <property type="protein sequence ID" value="ESQ39467"/>
    <property type="gene ID" value="EUTSA_v10001260mg"/>
</dbReference>
<dbReference type="InterPro" id="IPR036915">
    <property type="entry name" value="Cyclin-like_sf"/>
</dbReference>
<dbReference type="Proteomes" id="UP000030689">
    <property type="component" value="Unassembled WGS sequence"/>
</dbReference>
<sequence>MIDCRLNDKNVLNLTISRANTSYYTVTPIDCRKVDNLYPKGDMPEEGMIEPMAPWKFSQLKVELSRTERHILKEMNFVCQLKLGISAVLRTTLCVRFRSEVVACGVVYATAPFDADKSIIDKVCRVLAHLYSLPKAQYISVCKDGKPFTFSSRSANSQAHSATKLSCNPRIRISELRVIATRKHACLACIADRSDVQQRLHWTMPFRSDSVYRPVIKIQELQMERETDREKEPGRKRARLRSHRGRDPDKEGDRERDKLKNQSHHRSDISRHHYSRYCDYCKYSYTLKDRRRHH</sequence>
<dbReference type="eggNOG" id="KOG0835">
    <property type="taxonomic scope" value="Eukaryota"/>
</dbReference>
<dbReference type="STRING" id="72664.V4LAQ9"/>
<feature type="compositionally biased region" description="Basic and acidic residues" evidence="1">
    <location>
        <begin position="223"/>
        <end position="235"/>
    </location>
</feature>
<proteinExistence type="predicted"/>
<evidence type="ECO:0000256" key="1">
    <source>
        <dbReference type="SAM" id="MobiDB-lite"/>
    </source>
</evidence>
<evidence type="ECO:0000313" key="3">
    <source>
        <dbReference type="Proteomes" id="UP000030689"/>
    </source>
</evidence>
<dbReference type="EMBL" id="KI517472">
    <property type="protein sequence ID" value="ESQ39467.1"/>
    <property type="molecule type" value="Genomic_DNA"/>
</dbReference>